<dbReference type="PANTHER" id="PTHR33540">
    <property type="entry name" value="TRNA THREONYLCARBAMOYLADENOSINE BIOSYNTHESIS PROTEIN TSAE"/>
    <property type="match status" value="1"/>
</dbReference>
<dbReference type="RefSeq" id="WP_341374124.1">
    <property type="nucleotide sequence ID" value="NZ_JBBUTF010000008.1"/>
</dbReference>
<dbReference type="Gene3D" id="3.30.200.20">
    <property type="entry name" value="Phosphorylase Kinase, domain 1"/>
    <property type="match status" value="1"/>
</dbReference>
<sequence length="366" mass="40658">MTASSAPSASPSPILWADPAREAAFDAWLAPLLDVHGLRRETLVAASADASFRRYFRITALDGGSRIVMDAPPPLEDVRPFVDIAARIGRAGLCGPQVLAADVDQGFLLLDDLGRQLYLAELKAAAPERADTLMRGAIGALVQWQQRMDATGLPAYDEALLRRELGLFPEWCVQREFGITWTEAQRKTWDTLCDRLVASALDQPRVVVHRDWMPRNLMVRPEAAGPGPAILDFQDAVLGPVTYDIASQLRDAFISWDEAQEIDWAVRWWQQARAAGVLGDPEGPYATDFGHCWRALEWMGLQRHLKVLGIFCRLKHRDGKPAYAADLPRFFAYAARVALRYVELKPLVALIEPMSGPLTSTGFSLR</sequence>
<proteinExistence type="predicted"/>
<feature type="domain" description="Aminoglycoside phosphotransferase" evidence="3">
    <location>
        <begin position="44"/>
        <end position="268"/>
    </location>
</feature>
<keyword evidence="2" id="KW-0067">ATP-binding</keyword>
<comment type="caution">
    <text evidence="4">The sequence shown here is derived from an EMBL/GenBank/DDBJ whole genome shotgun (WGS) entry which is preliminary data.</text>
</comment>
<dbReference type="InterPro" id="IPR011009">
    <property type="entry name" value="Kinase-like_dom_sf"/>
</dbReference>
<keyword evidence="1" id="KW-0547">Nucleotide-binding</keyword>
<reference evidence="4 5" key="1">
    <citation type="submission" date="2024-04" db="EMBL/GenBank/DDBJ databases">
        <title>Novel species of the genus Ideonella isolated from streams.</title>
        <authorList>
            <person name="Lu H."/>
        </authorList>
    </citation>
    <scope>NUCLEOTIDE SEQUENCE [LARGE SCALE GENOMIC DNA]</scope>
    <source>
        <strain evidence="4 5">BYS139W</strain>
    </source>
</reference>
<organism evidence="4 5">
    <name type="scientific">Pseudaquabacterium rugosum</name>
    <dbReference type="NCBI Taxonomy" id="2984194"/>
    <lineage>
        <taxon>Bacteria</taxon>
        <taxon>Pseudomonadati</taxon>
        <taxon>Pseudomonadota</taxon>
        <taxon>Betaproteobacteria</taxon>
        <taxon>Burkholderiales</taxon>
        <taxon>Sphaerotilaceae</taxon>
        <taxon>Pseudaquabacterium</taxon>
    </lineage>
</organism>
<dbReference type="PANTHER" id="PTHR33540:SF1">
    <property type="entry name" value="N-ACETYLMURAMATE_N-ACETYLGLUCOSAMINE KINASE"/>
    <property type="match status" value="1"/>
</dbReference>
<protein>
    <submittedName>
        <fullName evidence="4">Phosphotransferase</fullName>
    </submittedName>
</protein>
<evidence type="ECO:0000256" key="2">
    <source>
        <dbReference type="ARBA" id="ARBA00022840"/>
    </source>
</evidence>
<dbReference type="SUPFAM" id="SSF56112">
    <property type="entry name" value="Protein kinase-like (PK-like)"/>
    <property type="match status" value="1"/>
</dbReference>
<evidence type="ECO:0000259" key="3">
    <source>
        <dbReference type="Pfam" id="PF01636"/>
    </source>
</evidence>
<dbReference type="InterPro" id="IPR002575">
    <property type="entry name" value="Aminoglycoside_PTrfase"/>
</dbReference>
<dbReference type="Gene3D" id="3.90.1200.10">
    <property type="match status" value="1"/>
</dbReference>
<evidence type="ECO:0000256" key="1">
    <source>
        <dbReference type="ARBA" id="ARBA00022741"/>
    </source>
</evidence>
<accession>A0ABU9BB68</accession>
<dbReference type="Pfam" id="PF01636">
    <property type="entry name" value="APH"/>
    <property type="match status" value="1"/>
</dbReference>
<name>A0ABU9BB68_9BURK</name>
<keyword evidence="5" id="KW-1185">Reference proteome</keyword>
<evidence type="ECO:0000313" key="4">
    <source>
        <dbReference type="EMBL" id="MEK8026339.1"/>
    </source>
</evidence>
<dbReference type="Proteomes" id="UP001368500">
    <property type="component" value="Unassembled WGS sequence"/>
</dbReference>
<gene>
    <name evidence="4" type="ORF">AACH11_10255</name>
</gene>
<dbReference type="EMBL" id="JBBUTF010000008">
    <property type="protein sequence ID" value="MEK8026339.1"/>
    <property type="molecule type" value="Genomic_DNA"/>
</dbReference>
<evidence type="ECO:0000313" key="5">
    <source>
        <dbReference type="Proteomes" id="UP001368500"/>
    </source>
</evidence>